<gene>
    <name evidence="2" type="ORF">WJX81_002645</name>
</gene>
<dbReference type="AlphaFoldDB" id="A0AAW1SJT4"/>
<evidence type="ECO:0000313" key="2">
    <source>
        <dbReference type="EMBL" id="KAK9845798.1"/>
    </source>
</evidence>
<keyword evidence="1" id="KW-0560">Oxidoreductase</keyword>
<accession>A0AAW1SJT4</accession>
<name>A0AAW1SJT4_9CHLO</name>
<dbReference type="PRINTS" id="PR00081">
    <property type="entry name" value="GDHRDH"/>
</dbReference>
<keyword evidence="3" id="KW-1185">Reference proteome</keyword>
<sequence>MPSQTGKTFLVTGANAGIGFCCAKELAKKGGHVIMTARSEEKGENALENIRAETNATPGDLELMMLDLANFESIENFAKAFKEKHKKLDVLVNNAGVFLPPHEKTPDGLEITMHTNHYGPFLLTHLLLDPLKAAAPSRIVWVASEAEQFGLIDWDDLRGEKDDKSDINMYGRTKVFNLMTSLELNRRLAGSGVVCLACHPGIASTDLYNKMDTSSKLTAKAMAGVNTLVGQSEERGALSLAFCATVPELQEHGGTFYGPNQINLWNTAERKPVNPLAKNANDCARLYNETRRILEECIGHPVPIAA</sequence>
<comment type="caution">
    <text evidence="2">The sequence shown here is derived from an EMBL/GenBank/DDBJ whole genome shotgun (WGS) entry which is preliminary data.</text>
</comment>
<evidence type="ECO:0000256" key="1">
    <source>
        <dbReference type="ARBA" id="ARBA00023002"/>
    </source>
</evidence>
<reference evidence="2 3" key="1">
    <citation type="journal article" date="2024" name="Nat. Commun.">
        <title>Phylogenomics reveals the evolutionary origins of lichenization in chlorophyte algae.</title>
        <authorList>
            <person name="Puginier C."/>
            <person name="Libourel C."/>
            <person name="Otte J."/>
            <person name="Skaloud P."/>
            <person name="Haon M."/>
            <person name="Grisel S."/>
            <person name="Petersen M."/>
            <person name="Berrin J.G."/>
            <person name="Delaux P.M."/>
            <person name="Dal Grande F."/>
            <person name="Keller J."/>
        </authorList>
    </citation>
    <scope>NUCLEOTIDE SEQUENCE [LARGE SCALE GENOMIC DNA]</scope>
    <source>
        <strain evidence="2 3">SAG 245.80</strain>
    </source>
</reference>
<dbReference type="InterPro" id="IPR036291">
    <property type="entry name" value="NAD(P)-bd_dom_sf"/>
</dbReference>
<evidence type="ECO:0000313" key="3">
    <source>
        <dbReference type="Proteomes" id="UP001445335"/>
    </source>
</evidence>
<dbReference type="PANTHER" id="PTHR43157">
    <property type="entry name" value="PHOSPHATIDYLINOSITOL-GLYCAN BIOSYNTHESIS CLASS F PROTEIN-RELATED"/>
    <property type="match status" value="1"/>
</dbReference>
<organism evidence="2 3">
    <name type="scientific">Elliptochloris bilobata</name>
    <dbReference type="NCBI Taxonomy" id="381761"/>
    <lineage>
        <taxon>Eukaryota</taxon>
        <taxon>Viridiplantae</taxon>
        <taxon>Chlorophyta</taxon>
        <taxon>core chlorophytes</taxon>
        <taxon>Trebouxiophyceae</taxon>
        <taxon>Trebouxiophyceae incertae sedis</taxon>
        <taxon>Elliptochloris clade</taxon>
        <taxon>Elliptochloris</taxon>
    </lineage>
</organism>
<dbReference type="EMBL" id="JALJOU010000002">
    <property type="protein sequence ID" value="KAK9845798.1"/>
    <property type="molecule type" value="Genomic_DNA"/>
</dbReference>
<dbReference type="Gene3D" id="3.40.50.720">
    <property type="entry name" value="NAD(P)-binding Rossmann-like Domain"/>
    <property type="match status" value="1"/>
</dbReference>
<dbReference type="SUPFAM" id="SSF51735">
    <property type="entry name" value="NAD(P)-binding Rossmann-fold domains"/>
    <property type="match status" value="1"/>
</dbReference>
<proteinExistence type="predicted"/>
<dbReference type="Pfam" id="PF00106">
    <property type="entry name" value="adh_short"/>
    <property type="match status" value="1"/>
</dbReference>
<protein>
    <submittedName>
        <fullName evidence="2">Uncharacterized protein</fullName>
    </submittedName>
</protein>
<dbReference type="InterPro" id="IPR002347">
    <property type="entry name" value="SDR_fam"/>
</dbReference>
<dbReference type="Proteomes" id="UP001445335">
    <property type="component" value="Unassembled WGS sequence"/>
</dbReference>
<dbReference type="PANTHER" id="PTHR43157:SF31">
    <property type="entry name" value="PHOSPHATIDYLINOSITOL-GLYCAN BIOSYNTHESIS CLASS F PROTEIN"/>
    <property type="match status" value="1"/>
</dbReference>
<dbReference type="GO" id="GO:0016491">
    <property type="term" value="F:oxidoreductase activity"/>
    <property type="evidence" value="ECO:0007669"/>
    <property type="project" value="UniProtKB-KW"/>
</dbReference>